<dbReference type="PANTHER" id="PTHR42833:SF4">
    <property type="entry name" value="URIDYLATE KINASE PUMPKIN, CHLOROPLASTIC"/>
    <property type="match status" value="1"/>
</dbReference>
<name>D9Q0J0_ACIS3</name>
<evidence type="ECO:0000256" key="5">
    <source>
        <dbReference type="ARBA" id="ARBA00022679"/>
    </source>
</evidence>
<evidence type="ECO:0000256" key="9">
    <source>
        <dbReference type="ARBA" id="ARBA00022975"/>
    </source>
</evidence>
<dbReference type="InParanoid" id="D9Q0J0"/>
<evidence type="ECO:0000256" key="2">
    <source>
        <dbReference type="ARBA" id="ARBA00007614"/>
    </source>
</evidence>
<feature type="domain" description="Aspartate/glutamate/uridylate kinase" evidence="11">
    <location>
        <begin position="5"/>
        <end position="206"/>
    </location>
</feature>
<keyword evidence="13" id="KW-1185">Reference proteome</keyword>
<dbReference type="Gene3D" id="3.40.1160.10">
    <property type="entry name" value="Acetylglutamate kinase-like"/>
    <property type="match status" value="1"/>
</dbReference>
<dbReference type="InterPro" id="IPR036393">
    <property type="entry name" value="AceGlu_kinase-like_sf"/>
</dbReference>
<keyword evidence="4" id="KW-0963">Cytoplasm</keyword>
<evidence type="ECO:0000313" key="13">
    <source>
        <dbReference type="Proteomes" id="UP000000346"/>
    </source>
</evidence>
<evidence type="ECO:0000256" key="3">
    <source>
        <dbReference type="ARBA" id="ARBA00012899"/>
    </source>
</evidence>
<dbReference type="AlphaFoldDB" id="D9Q0J0"/>
<dbReference type="GO" id="GO:0006225">
    <property type="term" value="P:UDP biosynthetic process"/>
    <property type="evidence" value="ECO:0007669"/>
    <property type="project" value="TreeGrafter"/>
</dbReference>
<dbReference type="GeneID" id="9498650"/>
<dbReference type="PANTHER" id="PTHR42833">
    <property type="entry name" value="URIDYLATE KINASE"/>
    <property type="match status" value="1"/>
</dbReference>
<dbReference type="EC" id="2.7.4.22" evidence="3"/>
<reference evidence="12 13" key="1">
    <citation type="journal article" date="2010" name="Appl. Environ. Microbiol.">
        <title>The genome sequence of the crenarchaeon Acidilobus saccharovorans supports a new order, Acidilobales, and suggests an important ecological role in terrestrial acidic hot springs.</title>
        <authorList>
            <person name="Mardanov A.V."/>
            <person name="Svetlitchnyi V.A."/>
            <person name="Beletsky A.V."/>
            <person name="Prokofeva M.I."/>
            <person name="Bonch-Osmolovskaya E.A."/>
            <person name="Ravin N.V."/>
            <person name="Skryabin K.G."/>
        </authorList>
    </citation>
    <scope>NUCLEOTIDE SEQUENCE [LARGE SCALE GENOMIC DNA]</scope>
    <source>
        <strain evidence="13">DSM 16705 / JCM 18335 / VKM B-2471 / 345-15</strain>
    </source>
</reference>
<dbReference type="HOGENOM" id="CLU_079546_0_0_2"/>
<proteinExistence type="inferred from homology"/>
<dbReference type="STRING" id="666510.ASAC_0421"/>
<evidence type="ECO:0000256" key="4">
    <source>
        <dbReference type="ARBA" id="ARBA00022490"/>
    </source>
</evidence>
<comment type="similarity">
    <text evidence="2">Belongs to the UMP kinase family.</text>
</comment>
<evidence type="ECO:0000259" key="11">
    <source>
        <dbReference type="Pfam" id="PF00696"/>
    </source>
</evidence>
<keyword evidence="8" id="KW-0067">ATP-binding</keyword>
<dbReference type="FunCoup" id="D9Q0J0">
    <property type="interactions" value="82"/>
</dbReference>
<dbReference type="SUPFAM" id="SSF53633">
    <property type="entry name" value="Carbamate kinase-like"/>
    <property type="match status" value="1"/>
</dbReference>
<keyword evidence="9" id="KW-0665">Pyrimidine biosynthesis</keyword>
<evidence type="ECO:0000256" key="6">
    <source>
        <dbReference type="ARBA" id="ARBA00022741"/>
    </source>
</evidence>
<dbReference type="GO" id="GO:0005524">
    <property type="term" value="F:ATP binding"/>
    <property type="evidence" value="ECO:0007669"/>
    <property type="project" value="UniProtKB-KW"/>
</dbReference>
<dbReference type="KEGG" id="asc:ASAC_0421"/>
<evidence type="ECO:0000256" key="7">
    <source>
        <dbReference type="ARBA" id="ARBA00022777"/>
    </source>
</evidence>
<dbReference type="eggNOG" id="arCOG00858">
    <property type="taxonomic scope" value="Archaea"/>
</dbReference>
<evidence type="ECO:0000256" key="8">
    <source>
        <dbReference type="ARBA" id="ARBA00022840"/>
    </source>
</evidence>
<gene>
    <name evidence="12" type="ordered locus">ASAC_0421</name>
</gene>
<evidence type="ECO:0000256" key="10">
    <source>
        <dbReference type="ARBA" id="ARBA00032092"/>
    </source>
</evidence>
<keyword evidence="6" id="KW-0547">Nucleotide-binding</keyword>
<organism evidence="12 13">
    <name type="scientific">Acidilobus saccharovorans (strain DSM 16705 / JCM 18335 / VKM B-2471 / 345-15)</name>
    <dbReference type="NCBI Taxonomy" id="666510"/>
    <lineage>
        <taxon>Archaea</taxon>
        <taxon>Thermoproteota</taxon>
        <taxon>Thermoprotei</taxon>
        <taxon>Acidilobales</taxon>
        <taxon>Acidilobaceae</taxon>
        <taxon>Acidilobus</taxon>
    </lineage>
</organism>
<dbReference type="OrthoDB" id="372251at2157"/>
<dbReference type="Pfam" id="PF00696">
    <property type="entry name" value="AA_kinase"/>
    <property type="match status" value="1"/>
</dbReference>
<dbReference type="GO" id="GO:0033862">
    <property type="term" value="F:UMP kinase activity"/>
    <property type="evidence" value="ECO:0007669"/>
    <property type="project" value="UniProtKB-EC"/>
</dbReference>
<comment type="pathway">
    <text evidence="1">Pyrimidine metabolism; CTP biosynthesis via de novo pathway; UDP from UMP (UMPK route): step 1/1.</text>
</comment>
<dbReference type="InterPro" id="IPR011818">
    <property type="entry name" value="Uridylate_kinase_arch/spir"/>
</dbReference>
<keyword evidence="7 12" id="KW-0418">Kinase</keyword>
<dbReference type="NCBIfam" id="TIGR02076">
    <property type="entry name" value="pyrH_arch"/>
    <property type="match status" value="1"/>
</dbReference>
<dbReference type="EMBL" id="CP001742">
    <property type="protein sequence ID" value="ADL18828.1"/>
    <property type="molecule type" value="Genomic_DNA"/>
</dbReference>
<protein>
    <recommendedName>
        <fullName evidence="3">UMP kinase</fullName>
        <ecNumber evidence="3">2.7.4.22</ecNumber>
    </recommendedName>
    <alternativeName>
        <fullName evidence="10">Uridine monophosphate kinase</fullName>
    </alternativeName>
</protein>
<accession>D9Q0J0</accession>
<dbReference type="Proteomes" id="UP000000346">
    <property type="component" value="Chromosome"/>
</dbReference>
<sequence>MSERKVAVVKLSGSLVSPPSPLYLRRLRDSVERARSSGWRLGIVVGGGATARSYITALRELGVPESILDEVGIESAVLNAMAVASALYPYSPIEIPRNVREALTVFEEGLIPVLGGLQPGHSTNAVAAVLAETIGADLLLNLLNGVAGVYAGGAPGEPGARLLRAATYDELENIVRDKRSLAGTYELFDSVAVSVVRRSHIKVRFVDGRDPEVIQRILLNQEDLGTLVG</sequence>
<evidence type="ECO:0000256" key="1">
    <source>
        <dbReference type="ARBA" id="ARBA00004791"/>
    </source>
</evidence>
<keyword evidence="5" id="KW-0808">Transferase</keyword>
<evidence type="ECO:0000313" key="12">
    <source>
        <dbReference type="EMBL" id="ADL18828.1"/>
    </source>
</evidence>
<dbReference type="InterPro" id="IPR001048">
    <property type="entry name" value="Asp/Glu/Uridylate_kinase"/>
</dbReference>
<dbReference type="RefSeq" id="WP_013266340.1">
    <property type="nucleotide sequence ID" value="NC_014374.1"/>
</dbReference>